<dbReference type="RefSeq" id="WP_143030299.1">
    <property type="nucleotide sequence ID" value="NZ_FNBE01000050.1"/>
</dbReference>
<dbReference type="AlphaFoldDB" id="A0A1G8EXQ3"/>
<name>A0A1G8EXQ3_PSEOR</name>
<sequence length="265" mass="27343">GGRVTVVGADPATSVYHGGDGSPFLVEAAGHYRHPDTAADVWPLSYDPAVVDRIEAIPDRESVLTTRRLAAEEGILVGGSSGLAVAAALRTARGLGADATVVAILPDSGRAYLSKYHSTDWLRRTGFLDDDRPDLLAERIPDRAVVTVTPDTTLRAATELAAEVGDVQPVLPVVLAGRSPRFPTAGSEILGALDVPPLRAGLVPGDPDAAITVPPGAPVTVGTGETVAEALARTAGADVLHVLRDGRLAGVLTRASLTARPLQRS</sequence>
<protein>
    <submittedName>
        <fullName evidence="4">Cystathionine beta-synthase</fullName>
    </submittedName>
</protein>
<proteinExistence type="predicted"/>
<dbReference type="Gene3D" id="3.40.50.1100">
    <property type="match status" value="1"/>
</dbReference>
<dbReference type="InterPro" id="IPR050214">
    <property type="entry name" value="Cys_Synth/Cystath_Beta-Synth"/>
</dbReference>
<dbReference type="InterPro" id="IPR001926">
    <property type="entry name" value="TrpB-like_PALP"/>
</dbReference>
<keyword evidence="5" id="KW-1185">Reference proteome</keyword>
<evidence type="ECO:0000313" key="4">
    <source>
        <dbReference type="EMBL" id="SDH74678.1"/>
    </source>
</evidence>
<gene>
    <name evidence="4" type="ORF">SAMN05216377_1501</name>
</gene>
<feature type="domain" description="Tryptophan synthase beta chain-like PALP" evidence="3">
    <location>
        <begin position="3"/>
        <end position="107"/>
    </location>
</feature>
<dbReference type="GO" id="GO:1901605">
    <property type="term" value="P:alpha-amino acid metabolic process"/>
    <property type="evidence" value="ECO:0007669"/>
    <property type="project" value="UniProtKB-ARBA"/>
</dbReference>
<dbReference type="Proteomes" id="UP000198967">
    <property type="component" value="Unassembled WGS sequence"/>
</dbReference>
<dbReference type="OrthoDB" id="9805733at2"/>
<dbReference type="InterPro" id="IPR036052">
    <property type="entry name" value="TrpB-like_PALP_sf"/>
</dbReference>
<feature type="non-terminal residue" evidence="4">
    <location>
        <position position="1"/>
    </location>
</feature>
<organism evidence="4 5">
    <name type="scientific">Pseudonocardia oroxyli</name>
    <dbReference type="NCBI Taxonomy" id="366584"/>
    <lineage>
        <taxon>Bacteria</taxon>
        <taxon>Bacillati</taxon>
        <taxon>Actinomycetota</taxon>
        <taxon>Actinomycetes</taxon>
        <taxon>Pseudonocardiales</taxon>
        <taxon>Pseudonocardiaceae</taxon>
        <taxon>Pseudonocardia</taxon>
    </lineage>
</organism>
<evidence type="ECO:0000259" key="3">
    <source>
        <dbReference type="Pfam" id="PF00291"/>
    </source>
</evidence>
<accession>A0A1G8EXQ3</accession>
<dbReference type="EMBL" id="FNBE01000050">
    <property type="protein sequence ID" value="SDH74678.1"/>
    <property type="molecule type" value="Genomic_DNA"/>
</dbReference>
<dbReference type="SUPFAM" id="SSF53686">
    <property type="entry name" value="Tryptophan synthase beta subunit-like PLP-dependent enzymes"/>
    <property type="match status" value="1"/>
</dbReference>
<dbReference type="InterPro" id="IPR046342">
    <property type="entry name" value="CBS_dom_sf"/>
</dbReference>
<evidence type="ECO:0000313" key="5">
    <source>
        <dbReference type="Proteomes" id="UP000198967"/>
    </source>
</evidence>
<keyword evidence="2" id="KW-0663">Pyridoxal phosphate</keyword>
<comment type="cofactor">
    <cofactor evidence="1">
        <name>pyridoxal 5'-phosphate</name>
        <dbReference type="ChEBI" id="CHEBI:597326"/>
    </cofactor>
</comment>
<dbReference type="PANTHER" id="PTHR10314">
    <property type="entry name" value="CYSTATHIONINE BETA-SYNTHASE"/>
    <property type="match status" value="1"/>
</dbReference>
<reference evidence="4 5" key="1">
    <citation type="submission" date="2016-10" db="EMBL/GenBank/DDBJ databases">
        <authorList>
            <person name="de Groot N.N."/>
        </authorList>
    </citation>
    <scope>NUCLEOTIDE SEQUENCE [LARGE SCALE GENOMIC DNA]</scope>
    <source>
        <strain evidence="4 5">CGMCC 4.3143</strain>
    </source>
</reference>
<evidence type="ECO:0000256" key="2">
    <source>
        <dbReference type="ARBA" id="ARBA00022898"/>
    </source>
</evidence>
<dbReference type="SUPFAM" id="SSF54631">
    <property type="entry name" value="CBS-domain pair"/>
    <property type="match status" value="1"/>
</dbReference>
<dbReference type="Pfam" id="PF00291">
    <property type="entry name" value="PALP"/>
    <property type="match status" value="1"/>
</dbReference>
<evidence type="ECO:0000256" key="1">
    <source>
        <dbReference type="ARBA" id="ARBA00001933"/>
    </source>
</evidence>